<evidence type="ECO:0000256" key="2">
    <source>
        <dbReference type="ARBA" id="ARBA00005814"/>
    </source>
</evidence>
<dbReference type="PANTHER" id="PTHR48041:SF129">
    <property type="entry name" value="PROTEIN WHITE"/>
    <property type="match status" value="1"/>
</dbReference>
<dbReference type="InterPro" id="IPR043926">
    <property type="entry name" value="ABCG_dom"/>
</dbReference>
<evidence type="ECO:0000313" key="12">
    <source>
        <dbReference type="EMBL" id="QNH67977.1"/>
    </source>
</evidence>
<evidence type="ECO:0000256" key="3">
    <source>
        <dbReference type="ARBA" id="ARBA00022448"/>
    </source>
</evidence>
<evidence type="ECO:0000256" key="5">
    <source>
        <dbReference type="ARBA" id="ARBA00022741"/>
    </source>
</evidence>
<dbReference type="PANTHER" id="PTHR48041">
    <property type="entry name" value="ABC TRANSPORTER G FAMILY MEMBER 28"/>
    <property type="match status" value="1"/>
</dbReference>
<proteinExistence type="evidence at transcript level"/>
<dbReference type="PROSITE" id="PS50893">
    <property type="entry name" value="ABC_TRANSPORTER_2"/>
    <property type="match status" value="2"/>
</dbReference>
<dbReference type="EMBL" id="MT524922">
    <property type="protein sequence ID" value="QNH67977.1"/>
    <property type="molecule type" value="mRNA"/>
</dbReference>
<evidence type="ECO:0000256" key="6">
    <source>
        <dbReference type="ARBA" id="ARBA00022840"/>
    </source>
</evidence>
<dbReference type="Gene3D" id="3.40.50.300">
    <property type="entry name" value="P-loop containing nucleotide triphosphate hydrolases"/>
    <property type="match status" value="2"/>
</dbReference>
<feature type="transmembrane region" description="Helical" evidence="10">
    <location>
        <begin position="1011"/>
        <end position="1029"/>
    </location>
</feature>
<dbReference type="GO" id="GO:0005886">
    <property type="term" value="C:plasma membrane"/>
    <property type="evidence" value="ECO:0007669"/>
    <property type="project" value="TreeGrafter"/>
</dbReference>
<feature type="transmembrane region" description="Helical" evidence="10">
    <location>
        <begin position="520"/>
        <end position="540"/>
    </location>
</feature>
<evidence type="ECO:0000256" key="1">
    <source>
        <dbReference type="ARBA" id="ARBA00004141"/>
    </source>
</evidence>
<sequence>MNSFNFLGIPRTQSESVALSNNSSVESSNQVILTWNKITVSLPQKYSLIQKLRKDSYKYIETKEIISNVDGYANRGEVMAIMGASGAGKTTLLNVLNFRNRGKLKINGQIGLNGKTVRSIEEIREVSSYVQQDDLFVGYLTVKEHLIFQAMLRMDKETTKKERIIRVNKILQDLNLKKCENTVIGFFGHRGISGGEKRRLAFASEIITNPSILFCDEPTSGLDSFMAMSVMEAMKNLASQGKCIICTIHQPSSEIFQEFDKFCLLAEGRLAYLGNLSGAAEFFKTQGLILPLNFNPADFYIRELAIQPSKREHCLEKVNKICDNFAKSHQKDEIRLSIDSSLNEKTLIVKKDQRTNFLTQLSWLLWRNSLGIIREPFTFKIQVLQTIIVSVLFGLIYLRLEYNQKGVMDINGFMFLCICNNGFATMFFVVNVFPVELPIFVREYQNGMYKVISYYLAKILTDLPTFFILPILFMSIAYWMANLNNSAERFFICVAIIVLVVQCSLGFGCFLSAVAPSTNVALALAGPILVPLMIFSGFLLNNESIPKYFIWLRYLSWFSYSNEAILVNQWKGVKNITCAEQDMGFCFTEGEQIINYYNIDEKNYGLNFGLMGALIVFWRVATYASNEKINEFVEFFGNSEYSFRVLTIFNQPGSMLSWKDLTVSLPRKNRIFKKCRKNSYQLKESKEIISHVDGYANRGEVMAIMGASGAGKTTLLNVLNFRNRGKLKINGQIGLNGKTVRSIEEIREVSSYVQQDDLFVGYLTAMLRMDKETTKKERMIRVNKILQDLNLKKCENTVIGFFGHRGISGGEKRRLAFASEIITNPSILFCDEPTSGLDSFMAMSVMEAMKNLASQGKCIICTIHQPSSEIFQEFDKFCLLAEGRLAYLGNLSGAAEFFKTQGLILPLNFNPADFYIRELAIQPSKRELCLEKVNKICDNFAKSHQKEEIRLSIDSSLNEKTLNDSKEQSRSNICSRYFCKNYKANFITQFKWLLWRNSLGILREPSIFKIHLIQTLIVSLLLGLIYLRLEYNQKGVMDMNGFMFLCICNHSFTTIFFIVNTFPSELPIFIRECQNGMYKVISYYLAKILTDLPTFFILPILFMSIAYWMANLNNSADRFFICVAIIVLVVQCSLAFGCFLSAVAPSTNVALALAGPILVPLMIFSGFLLNNESIPKYFIWLRYLSWFSYSNEAILVNQWKGVKNITCAEQDMGFCFTEGEQIINYYNIDEKNYGLNFGLMGALIVFWRVATYVVLLIKANRR</sequence>
<feature type="transmembrane region" description="Helical" evidence="10">
    <location>
        <begin position="1237"/>
        <end position="1257"/>
    </location>
</feature>
<evidence type="ECO:0000256" key="7">
    <source>
        <dbReference type="ARBA" id="ARBA00022989"/>
    </source>
</evidence>
<feature type="transmembrane region" description="Helical" evidence="10">
    <location>
        <begin position="1041"/>
        <end position="1063"/>
    </location>
</feature>
<feature type="transmembrane region" description="Helical" evidence="10">
    <location>
        <begin position="1083"/>
        <end position="1107"/>
    </location>
</feature>
<dbReference type="FunFam" id="3.40.50.300:FF:003483">
    <property type="entry name" value="WHiTe (Drosophila) related ABC transporter"/>
    <property type="match status" value="2"/>
</dbReference>
<reference evidence="12" key="2">
    <citation type="submission" date="2020-05" db="EMBL/GenBank/DDBJ databases">
        <authorList>
            <person name="Kang H.-M."/>
            <person name="Kim M.-S."/>
            <person name="Lee J.-S."/>
        </authorList>
    </citation>
    <scope>NUCLEOTIDE SEQUENCE</scope>
</reference>
<evidence type="ECO:0000256" key="9">
    <source>
        <dbReference type="ARBA" id="ARBA00039188"/>
    </source>
</evidence>
<keyword evidence="4 10" id="KW-0812">Transmembrane</keyword>
<dbReference type="Pfam" id="PF19055">
    <property type="entry name" value="ABC2_membrane_7"/>
    <property type="match status" value="2"/>
</dbReference>
<feature type="transmembrane region" description="Helical" evidence="10">
    <location>
        <begin position="412"/>
        <end position="435"/>
    </location>
</feature>
<accession>A0A7H9SLM1</accession>
<name>A0A7H9SLM1_BRAPC</name>
<dbReference type="SUPFAM" id="SSF52540">
    <property type="entry name" value="P-loop containing nucleoside triphosphate hydrolases"/>
    <property type="match status" value="2"/>
</dbReference>
<dbReference type="InterPro" id="IPR003593">
    <property type="entry name" value="AAA+_ATPase"/>
</dbReference>
<evidence type="ECO:0000256" key="8">
    <source>
        <dbReference type="ARBA" id="ARBA00023136"/>
    </source>
</evidence>
<comment type="subcellular location">
    <subcellularLocation>
        <location evidence="1">Membrane</location>
        <topology evidence="1">Multi-pass membrane protein</topology>
    </subcellularLocation>
</comment>
<dbReference type="Pfam" id="PF01061">
    <property type="entry name" value="ABC2_membrane"/>
    <property type="match status" value="2"/>
</dbReference>
<feature type="transmembrane region" description="Helical" evidence="10">
    <location>
        <begin position="490"/>
        <end position="514"/>
    </location>
</feature>
<feature type="domain" description="ABC transporter" evidence="11">
    <location>
        <begin position="666"/>
        <end position="907"/>
    </location>
</feature>
<feature type="transmembrane region" description="Helical" evidence="10">
    <location>
        <begin position="383"/>
        <end position="400"/>
    </location>
</feature>
<dbReference type="Pfam" id="PF00005">
    <property type="entry name" value="ABC_tran"/>
    <property type="match status" value="2"/>
</dbReference>
<dbReference type="InterPro" id="IPR050352">
    <property type="entry name" value="ABCG_transporters"/>
</dbReference>
<dbReference type="GO" id="GO:0030659">
    <property type="term" value="C:cytoplasmic vesicle membrane"/>
    <property type="evidence" value="ECO:0007669"/>
    <property type="project" value="TreeGrafter"/>
</dbReference>
<dbReference type="GO" id="GO:0016887">
    <property type="term" value="F:ATP hydrolysis activity"/>
    <property type="evidence" value="ECO:0007669"/>
    <property type="project" value="InterPro"/>
</dbReference>
<comment type="similarity">
    <text evidence="2">Belongs to the ABC transporter superfamily. ABCG family. Eye pigment precursor importer (TC 3.A.1.204) subfamily.</text>
</comment>
<keyword evidence="8 10" id="KW-0472">Membrane</keyword>
<keyword evidence="5" id="KW-0547">Nucleotide-binding</keyword>
<dbReference type="SMART" id="SM00382">
    <property type="entry name" value="AAA"/>
    <property type="match status" value="2"/>
</dbReference>
<organism evidence="12">
    <name type="scientific">Brachionus plicatilis</name>
    <name type="common">Marine rotifer</name>
    <name type="synonym">Brachionus muelleri</name>
    <dbReference type="NCBI Taxonomy" id="10195"/>
    <lineage>
        <taxon>Eukaryota</taxon>
        <taxon>Metazoa</taxon>
        <taxon>Spiralia</taxon>
        <taxon>Gnathifera</taxon>
        <taxon>Rotifera</taxon>
        <taxon>Eurotatoria</taxon>
        <taxon>Monogononta</taxon>
        <taxon>Pseudotrocha</taxon>
        <taxon>Ploima</taxon>
        <taxon>Brachionidae</taxon>
        <taxon>Brachionus</taxon>
    </lineage>
</organism>
<feature type="transmembrane region" description="Helical" evidence="10">
    <location>
        <begin position="1119"/>
        <end position="1143"/>
    </location>
</feature>
<feature type="transmembrane region" description="Helical" evidence="10">
    <location>
        <begin position="455"/>
        <end position="478"/>
    </location>
</feature>
<feature type="transmembrane region" description="Helical" evidence="10">
    <location>
        <begin position="604"/>
        <end position="621"/>
    </location>
</feature>
<dbReference type="PROSITE" id="PS00211">
    <property type="entry name" value="ABC_TRANSPORTER_1"/>
    <property type="match status" value="2"/>
</dbReference>
<feature type="domain" description="ABC transporter" evidence="11">
    <location>
        <begin position="51"/>
        <end position="292"/>
    </location>
</feature>
<dbReference type="CDD" id="cd03213">
    <property type="entry name" value="ABCG_EPDR"/>
    <property type="match status" value="2"/>
</dbReference>
<dbReference type="AlphaFoldDB" id="A0A7H9SLM1"/>
<dbReference type="InterPro" id="IPR013525">
    <property type="entry name" value="ABC2_TM"/>
</dbReference>
<evidence type="ECO:0000259" key="11">
    <source>
        <dbReference type="PROSITE" id="PS50893"/>
    </source>
</evidence>
<protein>
    <recommendedName>
        <fullName evidence="9">Protein white</fullName>
    </recommendedName>
</protein>
<reference evidence="12" key="1">
    <citation type="journal article" date="2020" name="Comp. Biochem. Physiol. Part D Genomics Proteomics">
        <title>The genome of the marine monogonont rotifer Brachionus rotundiformis and insight into species-specific detoxification components in Brachionus spp.</title>
        <authorList>
            <person name="Kang H.M."/>
            <person name="Kim M.S."/>
            <person name="Choi B.S."/>
            <person name="Kim D.H."/>
            <person name="Kim H.J."/>
            <person name="Hwang U.K."/>
            <person name="Hagiwara A."/>
            <person name="Lee J.S."/>
        </authorList>
    </citation>
    <scope>NUCLEOTIDE SEQUENCE</scope>
</reference>
<keyword evidence="6 12" id="KW-0067">ATP-binding</keyword>
<feature type="transmembrane region" description="Helical" evidence="10">
    <location>
        <begin position="1149"/>
        <end position="1170"/>
    </location>
</feature>
<keyword evidence="7 10" id="KW-1133">Transmembrane helix</keyword>
<keyword evidence="3" id="KW-0813">Transport</keyword>
<evidence type="ECO:0000256" key="10">
    <source>
        <dbReference type="SAM" id="Phobius"/>
    </source>
</evidence>
<dbReference type="InterPro" id="IPR003439">
    <property type="entry name" value="ABC_transporter-like_ATP-bd"/>
</dbReference>
<dbReference type="GO" id="GO:0005524">
    <property type="term" value="F:ATP binding"/>
    <property type="evidence" value="ECO:0007669"/>
    <property type="project" value="UniProtKB-KW"/>
</dbReference>
<dbReference type="InterPro" id="IPR027417">
    <property type="entry name" value="P-loop_NTPase"/>
</dbReference>
<dbReference type="InterPro" id="IPR017871">
    <property type="entry name" value="ABC_transporter-like_CS"/>
</dbReference>
<evidence type="ECO:0000256" key="4">
    <source>
        <dbReference type="ARBA" id="ARBA00022692"/>
    </source>
</evidence>
<dbReference type="GO" id="GO:0140359">
    <property type="term" value="F:ABC-type transporter activity"/>
    <property type="evidence" value="ECO:0007669"/>
    <property type="project" value="InterPro"/>
</dbReference>